<evidence type="ECO:0000256" key="9">
    <source>
        <dbReference type="HAMAP-Rule" id="MF_01310"/>
    </source>
</evidence>
<dbReference type="Gene3D" id="1.10.8.50">
    <property type="match status" value="1"/>
</dbReference>
<dbReference type="InterPro" id="IPR019981">
    <property type="entry name" value="Ribosomal_uS11_bac-type"/>
</dbReference>
<dbReference type="PROSITE" id="PS50159">
    <property type="entry name" value="RIBOSOMAL_S13_2"/>
    <property type="match status" value="1"/>
</dbReference>
<reference evidence="12 13" key="1">
    <citation type="journal article" date="2019" name="Emerg. Microbes Infect.">
        <title>Comprehensive subspecies identification of 175 nontuberculous mycobacteria species based on 7547 genomic profiles.</title>
        <authorList>
            <person name="Matsumoto Y."/>
            <person name="Kinjo T."/>
            <person name="Motooka D."/>
            <person name="Nabeya D."/>
            <person name="Jung N."/>
            <person name="Uechi K."/>
            <person name="Horii T."/>
            <person name="Iida T."/>
            <person name="Fujita J."/>
            <person name="Nakamura S."/>
        </authorList>
    </citation>
    <scope>NUCLEOTIDE SEQUENCE [LARGE SCALE GENOMIC DNA]</scope>
    <source>
        <strain evidence="12 13">JCM 16017</strain>
    </source>
</reference>
<dbReference type="Pfam" id="PF00411">
    <property type="entry name" value="Ribosomal_S11"/>
    <property type="match status" value="1"/>
</dbReference>
<dbReference type="FunFam" id="1.10.8.50:FF:000001">
    <property type="entry name" value="30S ribosomal protein S13"/>
    <property type="match status" value="1"/>
</dbReference>
<organism evidence="12 13">
    <name type="scientific">Mycolicibacter senuensis</name>
    <dbReference type="NCBI Taxonomy" id="386913"/>
    <lineage>
        <taxon>Bacteria</taxon>
        <taxon>Bacillati</taxon>
        <taxon>Actinomycetota</taxon>
        <taxon>Actinomycetes</taxon>
        <taxon>Mycobacteriales</taxon>
        <taxon>Mycobacteriaceae</taxon>
        <taxon>Mycolicibacter</taxon>
    </lineage>
</organism>
<evidence type="ECO:0000256" key="4">
    <source>
        <dbReference type="ARBA" id="ARBA00022884"/>
    </source>
</evidence>
<dbReference type="InterPro" id="IPR036967">
    <property type="entry name" value="Ribosomal_uS11_sf"/>
</dbReference>
<evidence type="ECO:0000256" key="10">
    <source>
        <dbReference type="RuleBase" id="RU003629"/>
    </source>
</evidence>
<comment type="similarity">
    <text evidence="1 9 10">Belongs to the universal ribosomal protein uS11 family.</text>
</comment>
<dbReference type="GO" id="GO:0019843">
    <property type="term" value="F:rRNA binding"/>
    <property type="evidence" value="ECO:0007669"/>
    <property type="project" value="UniProtKB-UniRule"/>
</dbReference>
<dbReference type="NCBIfam" id="TIGR03632">
    <property type="entry name" value="uS11_bact"/>
    <property type="match status" value="1"/>
</dbReference>
<dbReference type="EMBL" id="BLKV01000001">
    <property type="protein sequence ID" value="GFG70814.1"/>
    <property type="molecule type" value="Genomic_DNA"/>
</dbReference>
<comment type="function">
    <text evidence="8 9">Located on the platform of the 30S subunit, it bridges several disparate RNA helices of the 16S rRNA. Forms part of the Shine-Dalgarno cleft in the 70S ribosome.</text>
</comment>
<evidence type="ECO:0000313" key="12">
    <source>
        <dbReference type="EMBL" id="GFG70814.1"/>
    </source>
</evidence>
<evidence type="ECO:0000256" key="5">
    <source>
        <dbReference type="ARBA" id="ARBA00022980"/>
    </source>
</evidence>
<name>A0A7I9XLN3_9MYCO</name>
<dbReference type="GO" id="GO:1990904">
    <property type="term" value="C:ribonucleoprotein complex"/>
    <property type="evidence" value="ECO:0007669"/>
    <property type="project" value="UniProtKB-KW"/>
</dbReference>
<dbReference type="AlphaFoldDB" id="A0A7I9XLN3"/>
<evidence type="ECO:0000256" key="2">
    <source>
        <dbReference type="ARBA" id="ARBA00008080"/>
    </source>
</evidence>
<protein>
    <recommendedName>
        <fullName evidence="7 9">Small ribosomal subunit protein uS11</fullName>
    </recommendedName>
</protein>
<comment type="caution">
    <text evidence="12">The sequence shown here is derived from an EMBL/GenBank/DDBJ whole genome shotgun (WGS) entry which is preliminary data.</text>
</comment>
<dbReference type="GO" id="GO:0005840">
    <property type="term" value="C:ribosome"/>
    <property type="evidence" value="ECO:0007669"/>
    <property type="project" value="UniProtKB-KW"/>
</dbReference>
<keyword evidence="13" id="KW-1185">Reference proteome</keyword>
<feature type="region of interest" description="Disordered" evidence="11">
    <location>
        <begin position="246"/>
        <end position="265"/>
    </location>
</feature>
<dbReference type="InterPro" id="IPR001971">
    <property type="entry name" value="Ribosomal_uS11"/>
</dbReference>
<evidence type="ECO:0000256" key="1">
    <source>
        <dbReference type="ARBA" id="ARBA00006194"/>
    </source>
</evidence>
<feature type="compositionally biased region" description="Basic and acidic residues" evidence="11">
    <location>
        <begin position="130"/>
        <end position="140"/>
    </location>
</feature>
<dbReference type="NCBIfam" id="NF003698">
    <property type="entry name" value="PRK05309.1"/>
    <property type="match status" value="1"/>
</dbReference>
<sequence length="265" mass="28208">MPPMARLVGVDLPRDKRMEIALTYIYGIGRTRSNEILGATGIDKDQRSKDLTDEQLTALRDYIEGNLKVEVTCAARCRPTSVARSRSAATRACGTVAACRCAASGPRPTRVPARAPSAPSPVRRRPGKTHGNEESDRAQEGPEDPAAGKKNVPHGAAHIKSTFNNTIVTITDPQGNVIAWASSGHVGFKGSRKSTPFAAQLAAENAARKAQEHGVKKVDVFVKGPGSGRETAIRSLQAAGLEVGAISDVTPQPHNGCRPPKRRRV</sequence>
<gene>
    <name evidence="9" type="primary">rpsK</name>
    <name evidence="12" type="ORF">MSEN_25340</name>
</gene>
<dbReference type="Gene3D" id="3.30.420.80">
    <property type="entry name" value="Ribosomal protein S11"/>
    <property type="match status" value="1"/>
</dbReference>
<evidence type="ECO:0000256" key="8">
    <source>
        <dbReference type="ARBA" id="ARBA00058053"/>
    </source>
</evidence>
<dbReference type="HAMAP" id="MF_01310">
    <property type="entry name" value="Ribosomal_uS11"/>
    <property type="match status" value="1"/>
</dbReference>
<dbReference type="GO" id="GO:0003735">
    <property type="term" value="F:structural constituent of ribosome"/>
    <property type="evidence" value="ECO:0007669"/>
    <property type="project" value="InterPro"/>
</dbReference>
<comment type="similarity">
    <text evidence="2">Belongs to the universal ribosomal protein uS13 family.</text>
</comment>
<feature type="region of interest" description="Disordered" evidence="11">
    <location>
        <begin position="103"/>
        <end position="153"/>
    </location>
</feature>
<keyword evidence="5 9" id="KW-0689">Ribosomal protein</keyword>
<proteinExistence type="inferred from homology"/>
<dbReference type="GO" id="GO:0006412">
    <property type="term" value="P:translation"/>
    <property type="evidence" value="ECO:0007669"/>
    <property type="project" value="UniProtKB-UniRule"/>
</dbReference>
<dbReference type="InterPro" id="IPR001892">
    <property type="entry name" value="Ribosomal_uS13"/>
</dbReference>
<evidence type="ECO:0000313" key="13">
    <source>
        <dbReference type="Proteomes" id="UP000465263"/>
    </source>
</evidence>
<accession>A0A7I9XLN3</accession>
<dbReference type="FunFam" id="3.30.420.80:FF:000001">
    <property type="entry name" value="30S ribosomal protein S11"/>
    <property type="match status" value="1"/>
</dbReference>
<dbReference type="PROSITE" id="PS00054">
    <property type="entry name" value="RIBOSOMAL_S11"/>
    <property type="match status" value="1"/>
</dbReference>
<dbReference type="SUPFAM" id="SSF53137">
    <property type="entry name" value="Translational machinery components"/>
    <property type="match status" value="1"/>
</dbReference>
<dbReference type="SUPFAM" id="SSF46946">
    <property type="entry name" value="S13-like H2TH domain"/>
    <property type="match status" value="1"/>
</dbReference>
<keyword evidence="3 9" id="KW-0699">rRNA-binding</keyword>
<dbReference type="PANTHER" id="PTHR11759">
    <property type="entry name" value="40S RIBOSOMAL PROTEIN S14/30S RIBOSOMAL PROTEIN S11"/>
    <property type="match status" value="1"/>
</dbReference>
<dbReference type="InterPro" id="IPR010979">
    <property type="entry name" value="Ribosomal_uS13-like_H2TH"/>
</dbReference>
<dbReference type="Proteomes" id="UP000465263">
    <property type="component" value="Unassembled WGS sequence"/>
</dbReference>
<feature type="compositionally biased region" description="Low complexity" evidence="11">
    <location>
        <begin position="106"/>
        <end position="121"/>
    </location>
</feature>
<keyword evidence="6 9" id="KW-0687">Ribonucleoprotein</keyword>
<comment type="subunit">
    <text evidence="9">Part of the 30S ribosomal subunit. Interacts with proteins S7 and S18. Binds to IF-3.</text>
</comment>
<keyword evidence="4 9" id="KW-0694">RNA-binding</keyword>
<dbReference type="InterPro" id="IPR018102">
    <property type="entry name" value="Ribosomal_uS11_CS"/>
</dbReference>
<evidence type="ECO:0000256" key="3">
    <source>
        <dbReference type="ARBA" id="ARBA00022730"/>
    </source>
</evidence>
<evidence type="ECO:0000256" key="11">
    <source>
        <dbReference type="SAM" id="MobiDB-lite"/>
    </source>
</evidence>
<evidence type="ECO:0000256" key="6">
    <source>
        <dbReference type="ARBA" id="ARBA00023274"/>
    </source>
</evidence>
<dbReference type="Pfam" id="PF00416">
    <property type="entry name" value="Ribosomal_S13"/>
    <property type="match status" value="1"/>
</dbReference>
<evidence type="ECO:0000256" key="7">
    <source>
        <dbReference type="ARBA" id="ARBA00035160"/>
    </source>
</evidence>